<dbReference type="PROSITE" id="PS01031">
    <property type="entry name" value="SHSP"/>
    <property type="match status" value="1"/>
</dbReference>
<dbReference type="Pfam" id="PF00011">
    <property type="entry name" value="HSP20"/>
    <property type="match status" value="1"/>
</dbReference>
<dbReference type="GO" id="GO:0042542">
    <property type="term" value="P:response to hydrogen peroxide"/>
    <property type="evidence" value="ECO:0000318"/>
    <property type="project" value="GO_Central"/>
</dbReference>
<dbReference type="GO" id="GO:0009651">
    <property type="term" value="P:response to salt stress"/>
    <property type="evidence" value="ECO:0000318"/>
    <property type="project" value="GO_Central"/>
</dbReference>
<reference evidence="4" key="1">
    <citation type="submission" date="2025-08" db="UniProtKB">
        <authorList>
            <consortium name="RefSeq"/>
        </authorList>
    </citation>
    <scope>IDENTIFICATION</scope>
    <source>
        <tissue evidence="4">Leaves</tissue>
    </source>
</reference>
<dbReference type="KEGG" id="jre:108998476"/>
<dbReference type="SUPFAM" id="SSF49764">
    <property type="entry name" value="HSP20-like chaperones"/>
    <property type="match status" value="1"/>
</dbReference>
<dbReference type="Gramene" id="Jr14_10120_p1">
    <property type="protein sequence ID" value="cds.Jr14_10120_p1"/>
    <property type="gene ID" value="Jr14_10120"/>
</dbReference>
<dbReference type="AlphaFoldDB" id="A0A2I4FG08"/>
<dbReference type="PANTHER" id="PTHR11527">
    <property type="entry name" value="HEAT-SHOCK PROTEIN 20 FAMILY MEMBER"/>
    <property type="match status" value="1"/>
</dbReference>
<dbReference type="GeneID" id="108998476"/>
<dbReference type="OrthoDB" id="1431247at2759"/>
<dbReference type="InterPro" id="IPR008978">
    <property type="entry name" value="HSP20-like_chaperone"/>
</dbReference>
<sequence>MSIVPFTGRESNVSDSNSSRDLWDPFQNFHENGLWDPFSDFPLPSSLLGFRPLSPFGTSVNTSLDWRETQTAHVLKASLPGFMDEDVLIELQDDRVLQVSVESGRFMSRFKIPEDAKLEQLKASMHNGCLTVTVPKVEARRPTVRTIDISGSG</sequence>
<evidence type="ECO:0000313" key="4">
    <source>
        <dbReference type="RefSeq" id="XP_018830572.1"/>
    </source>
</evidence>
<protein>
    <submittedName>
        <fullName evidence="4">18.2 kDa class I heat shock protein-like</fullName>
    </submittedName>
</protein>
<dbReference type="GO" id="GO:0051082">
    <property type="term" value="F:unfolded protein binding"/>
    <property type="evidence" value="ECO:0000318"/>
    <property type="project" value="GO_Central"/>
</dbReference>
<dbReference type="Proteomes" id="UP000235220">
    <property type="component" value="Chromosome 14"/>
</dbReference>
<evidence type="ECO:0000256" key="1">
    <source>
        <dbReference type="PROSITE-ProRule" id="PRU00285"/>
    </source>
</evidence>
<dbReference type="RefSeq" id="XP_018830572.1">
    <property type="nucleotide sequence ID" value="XM_018975027.1"/>
</dbReference>
<proteinExistence type="inferred from homology"/>
<dbReference type="GO" id="GO:0051259">
    <property type="term" value="P:protein complex oligomerization"/>
    <property type="evidence" value="ECO:0000318"/>
    <property type="project" value="GO_Central"/>
</dbReference>
<name>A0A2I4FG08_JUGRE</name>
<dbReference type="STRING" id="51240.A0A2I4FG08"/>
<dbReference type="SMR" id="A0A2I4FG08"/>
<dbReference type="GO" id="GO:0009408">
    <property type="term" value="P:response to heat"/>
    <property type="evidence" value="ECO:0000318"/>
    <property type="project" value="GO_Central"/>
</dbReference>
<comment type="similarity">
    <text evidence="1 2">Belongs to the small heat shock protein (HSP20) family.</text>
</comment>
<accession>A0A2I4FG08</accession>
<dbReference type="InterPro" id="IPR002068">
    <property type="entry name" value="A-crystallin/Hsp20_dom"/>
</dbReference>
<evidence type="ECO:0000313" key="3">
    <source>
        <dbReference type="Proteomes" id="UP000235220"/>
    </source>
</evidence>
<organism evidence="3 4">
    <name type="scientific">Juglans regia</name>
    <name type="common">English walnut</name>
    <dbReference type="NCBI Taxonomy" id="51240"/>
    <lineage>
        <taxon>Eukaryota</taxon>
        <taxon>Viridiplantae</taxon>
        <taxon>Streptophyta</taxon>
        <taxon>Embryophyta</taxon>
        <taxon>Tracheophyta</taxon>
        <taxon>Spermatophyta</taxon>
        <taxon>Magnoliopsida</taxon>
        <taxon>eudicotyledons</taxon>
        <taxon>Gunneridae</taxon>
        <taxon>Pentapetalae</taxon>
        <taxon>rosids</taxon>
        <taxon>fabids</taxon>
        <taxon>Fagales</taxon>
        <taxon>Juglandaceae</taxon>
        <taxon>Juglans</taxon>
    </lineage>
</organism>
<gene>
    <name evidence="4" type="primary">LOC108998476</name>
</gene>
<keyword evidence="3" id="KW-1185">Reference proteome</keyword>
<evidence type="ECO:0000256" key="2">
    <source>
        <dbReference type="RuleBase" id="RU003616"/>
    </source>
</evidence>
<dbReference type="Gene3D" id="2.60.40.790">
    <property type="match status" value="1"/>
</dbReference>
<dbReference type="InterPro" id="IPR031107">
    <property type="entry name" value="Small_HSP"/>
</dbReference>
<dbReference type="GO" id="GO:0006457">
    <property type="term" value="P:protein folding"/>
    <property type="evidence" value="ECO:0000318"/>
    <property type="project" value="GO_Central"/>
</dbReference>